<organism evidence="1">
    <name type="scientific">Arundo donax</name>
    <name type="common">Giant reed</name>
    <name type="synonym">Donax arundinaceus</name>
    <dbReference type="NCBI Taxonomy" id="35708"/>
    <lineage>
        <taxon>Eukaryota</taxon>
        <taxon>Viridiplantae</taxon>
        <taxon>Streptophyta</taxon>
        <taxon>Embryophyta</taxon>
        <taxon>Tracheophyta</taxon>
        <taxon>Spermatophyta</taxon>
        <taxon>Magnoliopsida</taxon>
        <taxon>Liliopsida</taxon>
        <taxon>Poales</taxon>
        <taxon>Poaceae</taxon>
        <taxon>PACMAD clade</taxon>
        <taxon>Arundinoideae</taxon>
        <taxon>Arundineae</taxon>
        <taxon>Arundo</taxon>
    </lineage>
</organism>
<reference evidence="1" key="2">
    <citation type="journal article" date="2015" name="Data Brief">
        <title>Shoot transcriptome of the giant reed, Arundo donax.</title>
        <authorList>
            <person name="Barrero R.A."/>
            <person name="Guerrero F.D."/>
            <person name="Moolhuijzen P."/>
            <person name="Goolsby J.A."/>
            <person name="Tidwell J."/>
            <person name="Bellgard S.E."/>
            <person name="Bellgard M.I."/>
        </authorList>
    </citation>
    <scope>NUCLEOTIDE SEQUENCE</scope>
    <source>
        <tissue evidence="1">Shoot tissue taken approximately 20 cm above the soil surface</tissue>
    </source>
</reference>
<reference evidence="1" key="1">
    <citation type="submission" date="2014-09" db="EMBL/GenBank/DDBJ databases">
        <authorList>
            <person name="Magalhaes I.L.F."/>
            <person name="Oliveira U."/>
            <person name="Santos F.R."/>
            <person name="Vidigal T.H.D.A."/>
            <person name="Brescovit A.D."/>
            <person name="Santos A.J."/>
        </authorList>
    </citation>
    <scope>NUCLEOTIDE SEQUENCE</scope>
    <source>
        <tissue evidence="1">Shoot tissue taken approximately 20 cm above the soil surface</tissue>
    </source>
</reference>
<proteinExistence type="predicted"/>
<protein>
    <submittedName>
        <fullName evidence="1">Uncharacterized protein</fullName>
    </submittedName>
</protein>
<name>A0A0A9FEI4_ARUDO</name>
<dbReference type="EMBL" id="GBRH01191243">
    <property type="protein sequence ID" value="JAE06653.1"/>
    <property type="molecule type" value="Transcribed_RNA"/>
</dbReference>
<sequence>MSSSQHQELVP</sequence>
<evidence type="ECO:0000313" key="1">
    <source>
        <dbReference type="EMBL" id="JAE06653.1"/>
    </source>
</evidence>
<accession>A0A0A9FEI4</accession>